<protein>
    <recommendedName>
        <fullName evidence="5">AMP-dependent synthetase and ligase</fullName>
    </recommendedName>
</protein>
<dbReference type="EMBL" id="FNOJ01000018">
    <property type="protein sequence ID" value="SDW88370.1"/>
    <property type="molecule type" value="Genomic_DNA"/>
</dbReference>
<proteinExistence type="predicted"/>
<name>A0A1H2X653_9BACL</name>
<dbReference type="RefSeq" id="WP_074693616.1">
    <property type="nucleotide sequence ID" value="NZ_BSRA01000016.1"/>
</dbReference>
<dbReference type="Proteomes" id="UP001157137">
    <property type="component" value="Unassembled WGS sequence"/>
</dbReference>
<evidence type="ECO:0008006" key="5">
    <source>
        <dbReference type="Google" id="ProtNLM"/>
    </source>
</evidence>
<keyword evidence="4" id="KW-1185">Reference proteome</keyword>
<dbReference type="STRING" id="89784.SAMN04489725_11864"/>
<organism evidence="3 4">
    <name type="scientific">Alicyclobacillus hesperidum</name>
    <dbReference type="NCBI Taxonomy" id="89784"/>
    <lineage>
        <taxon>Bacteria</taxon>
        <taxon>Bacillati</taxon>
        <taxon>Bacillota</taxon>
        <taxon>Bacilli</taxon>
        <taxon>Bacillales</taxon>
        <taxon>Alicyclobacillaceae</taxon>
        <taxon>Alicyclobacillus</taxon>
    </lineage>
</organism>
<dbReference type="AlphaFoldDB" id="A0A1H2X653"/>
<evidence type="ECO:0000313" key="4">
    <source>
        <dbReference type="Proteomes" id="UP000182589"/>
    </source>
</evidence>
<sequence>MDNLNTTHTYLNQCRQTVQQLMQQTQQASMQYQQMMQQELQNAQTLEQLAQRERQAAQMIQQALQGHQMVMQQLQHIQQMCDRLGAEVQSAYQRPLSTPAYGQTHTPNFSMFHQ</sequence>
<dbReference type="Proteomes" id="UP000182589">
    <property type="component" value="Unassembled WGS sequence"/>
</dbReference>
<accession>A0A1H2X653</accession>
<gene>
    <name evidence="2" type="ORF">Heshes_24150</name>
    <name evidence="3" type="ORF">SAMN04489725_11864</name>
</gene>
<reference evidence="2" key="3">
    <citation type="submission" date="2023-02" db="EMBL/GenBank/DDBJ databases">
        <title>Proposal of a novel subspecies: Alicyclobacillus hesperidum subspecies aegle.</title>
        <authorList>
            <person name="Goto K."/>
            <person name="Fujii T."/>
            <person name="Yasui K."/>
            <person name="Mochida K."/>
            <person name="Kato-Tanaka Y."/>
            <person name="Morohoshi S."/>
            <person name="An S.Y."/>
            <person name="Kasai H."/>
            <person name="Yokota A."/>
        </authorList>
    </citation>
    <scope>NUCLEOTIDE SEQUENCE</scope>
    <source>
        <strain evidence="2">DSM 12766</strain>
    </source>
</reference>
<evidence type="ECO:0000313" key="2">
    <source>
        <dbReference type="EMBL" id="GLV14731.1"/>
    </source>
</evidence>
<dbReference type="EMBL" id="BSRA01000016">
    <property type="protein sequence ID" value="GLV14731.1"/>
    <property type="molecule type" value="Genomic_DNA"/>
</dbReference>
<evidence type="ECO:0000256" key="1">
    <source>
        <dbReference type="SAM" id="Coils"/>
    </source>
</evidence>
<reference evidence="3" key="1">
    <citation type="submission" date="2016-10" db="EMBL/GenBank/DDBJ databases">
        <authorList>
            <person name="de Groot N.N."/>
        </authorList>
    </citation>
    <scope>NUCLEOTIDE SEQUENCE [LARGE SCALE GENOMIC DNA]</scope>
    <source>
        <strain evidence="3">DSM 12489</strain>
    </source>
</reference>
<evidence type="ECO:0000313" key="3">
    <source>
        <dbReference type="EMBL" id="SDW88370.1"/>
    </source>
</evidence>
<reference evidence="4" key="2">
    <citation type="submission" date="2016-10" db="EMBL/GenBank/DDBJ databases">
        <authorList>
            <person name="Varghese N."/>
        </authorList>
    </citation>
    <scope>NUCLEOTIDE SEQUENCE [LARGE SCALE GENOMIC DNA]</scope>
    <source>
        <strain evidence="4">DSM 12489</strain>
    </source>
</reference>
<keyword evidence="1" id="KW-0175">Coiled coil</keyword>
<feature type="coiled-coil region" evidence="1">
    <location>
        <begin position="11"/>
        <end position="63"/>
    </location>
</feature>